<comment type="caution">
    <text evidence="16">The sequence shown here is derived from an EMBL/GenBank/DDBJ whole genome shotgun (WGS) entry which is preliminary data.</text>
</comment>
<sequence>MELQKSQNIGVFFGSRSPEHDISIITGELIISGLKGLGYIVSAVYIDKKGQWLIGEELGNIKHFTNLTPTLSSRGEGKFRQYYLDLEKSNGKLVFKKKGLAGKEIVIDLVFPAFHGANGEDGTAQGLFEMFNVPYVGCNVPSSAVAMDKILTKLFYKAQGIATTEFFNSTVQEWQADRRAVMTGVTSKLKWPMFVKPPLLGSSIGITKVKTEKELENAIDVALHYGNTVLVEEAVENLADITCCVIGNKEPIASLLQESVYTKELLSYEDKYYGGAQTGKSTKSLVIPAGIDEKITGEIRDLSVRIFKLLGCTGIARFDFLLNRQTGKYFANEINPLPGTVYHHLWEKSGVKLGELLQKLVDCAVEAHKERNQYTTVFDSDILKLAGSAKLKIKKSGE</sequence>
<dbReference type="PANTHER" id="PTHR23132">
    <property type="entry name" value="D-ALANINE--D-ALANINE LIGASE"/>
    <property type="match status" value="1"/>
</dbReference>
<dbReference type="NCBIfam" id="TIGR01205">
    <property type="entry name" value="D_ala_D_alaTIGR"/>
    <property type="match status" value="1"/>
</dbReference>
<dbReference type="SUPFAM" id="SSF56059">
    <property type="entry name" value="Glutathione synthetase ATP-binding domain-like"/>
    <property type="match status" value="1"/>
</dbReference>
<feature type="binding site" evidence="13">
    <location>
        <position position="333"/>
    </location>
    <ligand>
        <name>Mg(2+)</name>
        <dbReference type="ChEBI" id="CHEBI:18420"/>
        <label>1</label>
    </ligand>
</feature>
<dbReference type="InterPro" id="IPR011127">
    <property type="entry name" value="Dala_Dala_lig_N"/>
</dbReference>
<dbReference type="Gene3D" id="3.40.50.20">
    <property type="match status" value="1"/>
</dbReference>
<comment type="subcellular location">
    <subcellularLocation>
        <location evidence="12">Cytoplasm</location>
    </subcellularLocation>
</comment>
<comment type="function">
    <text evidence="12">Cell wall formation.</text>
</comment>
<evidence type="ECO:0000256" key="2">
    <source>
        <dbReference type="ARBA" id="ARBA00010871"/>
    </source>
</evidence>
<dbReference type="HAMAP" id="MF_00047">
    <property type="entry name" value="Dala_Dala_lig"/>
    <property type="match status" value="1"/>
</dbReference>
<dbReference type="InterPro" id="IPR000291">
    <property type="entry name" value="D-Ala_lig_Van_CS"/>
</dbReference>
<evidence type="ECO:0000256" key="1">
    <source>
        <dbReference type="ARBA" id="ARBA00001936"/>
    </source>
</evidence>
<dbReference type="GO" id="GO:0008360">
    <property type="term" value="P:regulation of cell shape"/>
    <property type="evidence" value="ECO:0007669"/>
    <property type="project" value="UniProtKB-KW"/>
</dbReference>
<gene>
    <name evidence="12" type="primary">ddl</name>
    <name evidence="16" type="ORF">A2751_04350</name>
</gene>
<organism evidence="16 17">
    <name type="scientific">Candidatus Doudnabacteria bacterium RIFCSPHIGHO2_01_FULL_46_14</name>
    <dbReference type="NCBI Taxonomy" id="1817824"/>
    <lineage>
        <taxon>Bacteria</taxon>
        <taxon>Candidatus Doudnaibacteriota</taxon>
    </lineage>
</organism>
<evidence type="ECO:0000313" key="17">
    <source>
        <dbReference type="Proteomes" id="UP000176864"/>
    </source>
</evidence>
<comment type="cofactor">
    <cofactor evidence="1">
        <name>Mn(2+)</name>
        <dbReference type="ChEBI" id="CHEBI:29035"/>
    </cofactor>
</comment>
<dbReference type="InterPro" id="IPR013815">
    <property type="entry name" value="ATP_grasp_subdomain_1"/>
</dbReference>
<protein>
    <recommendedName>
        <fullName evidence="12">D-alanine--D-alanine ligase</fullName>
        <ecNumber evidence="12">6.3.2.4</ecNumber>
    </recommendedName>
    <alternativeName>
        <fullName evidence="12">D-Ala-D-Ala ligase</fullName>
    </alternativeName>
    <alternativeName>
        <fullName evidence="12">D-alanylalanine synthetase</fullName>
    </alternativeName>
</protein>
<evidence type="ECO:0000256" key="11">
    <source>
        <dbReference type="ARBA" id="ARBA00023316"/>
    </source>
</evidence>
<dbReference type="GO" id="GO:0071555">
    <property type="term" value="P:cell wall organization"/>
    <property type="evidence" value="ECO:0007669"/>
    <property type="project" value="UniProtKB-KW"/>
</dbReference>
<evidence type="ECO:0000256" key="12">
    <source>
        <dbReference type="HAMAP-Rule" id="MF_00047"/>
    </source>
</evidence>
<keyword evidence="6 14" id="KW-0067">ATP-binding</keyword>
<dbReference type="Pfam" id="PF01820">
    <property type="entry name" value="Dala_Dala_lig_N"/>
    <property type="match status" value="1"/>
</dbReference>
<keyword evidence="12" id="KW-0963">Cytoplasm</keyword>
<dbReference type="GO" id="GO:0005524">
    <property type="term" value="F:ATP binding"/>
    <property type="evidence" value="ECO:0007669"/>
    <property type="project" value="UniProtKB-UniRule"/>
</dbReference>
<keyword evidence="11 12" id="KW-0961">Cell wall biogenesis/degradation</keyword>
<dbReference type="EC" id="6.3.2.4" evidence="12"/>
<keyword evidence="7 13" id="KW-0460">Magnesium</keyword>
<dbReference type="PIRSF" id="PIRSF039102">
    <property type="entry name" value="Ddl/VanB"/>
    <property type="match status" value="1"/>
</dbReference>
<name>A0A1F5NNC8_9BACT</name>
<keyword evidence="3 12" id="KW-0436">Ligase</keyword>
<evidence type="ECO:0000256" key="10">
    <source>
        <dbReference type="ARBA" id="ARBA00023211"/>
    </source>
</evidence>
<evidence type="ECO:0000256" key="5">
    <source>
        <dbReference type="ARBA" id="ARBA00022741"/>
    </source>
</evidence>
<dbReference type="GO" id="GO:0008716">
    <property type="term" value="F:D-alanine-D-alanine ligase activity"/>
    <property type="evidence" value="ECO:0007669"/>
    <property type="project" value="UniProtKB-UniRule"/>
</dbReference>
<evidence type="ECO:0000256" key="9">
    <source>
        <dbReference type="ARBA" id="ARBA00022984"/>
    </source>
</evidence>
<keyword evidence="9 12" id="KW-0573">Peptidoglycan synthesis</keyword>
<evidence type="ECO:0000256" key="8">
    <source>
        <dbReference type="ARBA" id="ARBA00022960"/>
    </source>
</evidence>
<dbReference type="PROSITE" id="PS50975">
    <property type="entry name" value="ATP_GRASP"/>
    <property type="match status" value="1"/>
</dbReference>
<dbReference type="STRING" id="1817824.A2751_04350"/>
<evidence type="ECO:0000256" key="7">
    <source>
        <dbReference type="ARBA" id="ARBA00022842"/>
    </source>
</evidence>
<dbReference type="AlphaFoldDB" id="A0A1F5NNC8"/>
<comment type="pathway">
    <text evidence="12">Cell wall biogenesis; peptidoglycan biosynthesis.</text>
</comment>
<keyword evidence="10 13" id="KW-0464">Manganese</keyword>
<feature type="binding site" evidence="13">
    <location>
        <position position="333"/>
    </location>
    <ligand>
        <name>Mg(2+)</name>
        <dbReference type="ChEBI" id="CHEBI:18420"/>
        <label>2</label>
    </ligand>
</feature>
<dbReference type="Proteomes" id="UP000176864">
    <property type="component" value="Unassembled WGS sequence"/>
</dbReference>
<dbReference type="GO" id="GO:0046872">
    <property type="term" value="F:metal ion binding"/>
    <property type="evidence" value="ECO:0007669"/>
    <property type="project" value="UniProtKB-KW"/>
</dbReference>
<dbReference type="PROSITE" id="PS00844">
    <property type="entry name" value="DALA_DALA_LIGASE_2"/>
    <property type="match status" value="1"/>
</dbReference>
<dbReference type="NCBIfam" id="NF002528">
    <property type="entry name" value="PRK01966.1-4"/>
    <property type="match status" value="1"/>
</dbReference>
<dbReference type="PROSITE" id="PS00843">
    <property type="entry name" value="DALA_DALA_LIGASE_1"/>
    <property type="match status" value="1"/>
</dbReference>
<keyword evidence="8 12" id="KW-0133">Cell shape</keyword>
<evidence type="ECO:0000256" key="6">
    <source>
        <dbReference type="ARBA" id="ARBA00022840"/>
    </source>
</evidence>
<dbReference type="PANTHER" id="PTHR23132:SF25">
    <property type="entry name" value="D-ALANINE--D-ALANINE LIGASE A"/>
    <property type="match status" value="1"/>
</dbReference>
<evidence type="ECO:0000256" key="13">
    <source>
        <dbReference type="PIRSR" id="PIRSR039102-3"/>
    </source>
</evidence>
<comment type="similarity">
    <text evidence="2 12">Belongs to the D-alanine--D-alanine ligase family.</text>
</comment>
<dbReference type="Gene3D" id="3.30.470.20">
    <property type="entry name" value="ATP-grasp fold, B domain"/>
    <property type="match status" value="1"/>
</dbReference>
<dbReference type="GO" id="GO:0005829">
    <property type="term" value="C:cytosol"/>
    <property type="evidence" value="ECO:0007669"/>
    <property type="project" value="TreeGrafter"/>
</dbReference>
<evidence type="ECO:0000313" key="16">
    <source>
        <dbReference type="EMBL" id="OGE79196.1"/>
    </source>
</evidence>
<dbReference type="Gene3D" id="3.30.1490.20">
    <property type="entry name" value="ATP-grasp fold, A domain"/>
    <property type="match status" value="1"/>
</dbReference>
<dbReference type="SUPFAM" id="SSF52440">
    <property type="entry name" value="PreATP-grasp domain"/>
    <property type="match status" value="1"/>
</dbReference>
<dbReference type="Pfam" id="PF07478">
    <property type="entry name" value="Dala_Dala_lig_C"/>
    <property type="match status" value="1"/>
</dbReference>
<dbReference type="UniPathway" id="UPA00219"/>
<dbReference type="GO" id="GO:0009252">
    <property type="term" value="P:peptidoglycan biosynthetic process"/>
    <property type="evidence" value="ECO:0007669"/>
    <property type="project" value="UniProtKB-UniRule"/>
</dbReference>
<dbReference type="InterPro" id="IPR011095">
    <property type="entry name" value="Dala_Dala_lig_C"/>
</dbReference>
<dbReference type="InterPro" id="IPR005905">
    <property type="entry name" value="D_ala_D_ala"/>
</dbReference>
<keyword evidence="4 13" id="KW-0479">Metal-binding</keyword>
<comment type="cofactor">
    <cofactor evidence="13">
        <name>Mg(2+)</name>
        <dbReference type="ChEBI" id="CHEBI:18420"/>
    </cofactor>
    <cofactor evidence="13">
        <name>Mn(2+)</name>
        <dbReference type="ChEBI" id="CHEBI:29035"/>
    </cofactor>
    <text evidence="13">Binds 2 magnesium or manganese ions per subunit.</text>
</comment>
<feature type="binding site" evidence="13">
    <location>
        <position position="335"/>
    </location>
    <ligand>
        <name>Mg(2+)</name>
        <dbReference type="ChEBI" id="CHEBI:18420"/>
        <label>2</label>
    </ligand>
</feature>
<reference evidence="16 17" key="1">
    <citation type="journal article" date="2016" name="Nat. Commun.">
        <title>Thousands of microbial genomes shed light on interconnected biogeochemical processes in an aquifer system.</title>
        <authorList>
            <person name="Anantharaman K."/>
            <person name="Brown C.T."/>
            <person name="Hug L.A."/>
            <person name="Sharon I."/>
            <person name="Castelle C.J."/>
            <person name="Probst A.J."/>
            <person name="Thomas B.C."/>
            <person name="Singh A."/>
            <person name="Wilkins M.J."/>
            <person name="Karaoz U."/>
            <person name="Brodie E.L."/>
            <person name="Williams K.H."/>
            <person name="Hubbard S.S."/>
            <person name="Banfield J.F."/>
        </authorList>
    </citation>
    <scope>NUCLEOTIDE SEQUENCE [LARGE SCALE GENOMIC DNA]</scope>
</reference>
<evidence type="ECO:0000256" key="3">
    <source>
        <dbReference type="ARBA" id="ARBA00022598"/>
    </source>
</evidence>
<feature type="domain" description="ATP-grasp" evidence="15">
    <location>
        <begin position="153"/>
        <end position="362"/>
    </location>
</feature>
<evidence type="ECO:0000256" key="4">
    <source>
        <dbReference type="ARBA" id="ARBA00022723"/>
    </source>
</evidence>
<dbReference type="InterPro" id="IPR011761">
    <property type="entry name" value="ATP-grasp"/>
</dbReference>
<evidence type="ECO:0000256" key="14">
    <source>
        <dbReference type="PROSITE-ProRule" id="PRU00409"/>
    </source>
</evidence>
<dbReference type="InterPro" id="IPR016185">
    <property type="entry name" value="PreATP-grasp_dom_sf"/>
</dbReference>
<keyword evidence="5 14" id="KW-0547">Nucleotide-binding</keyword>
<feature type="binding site" evidence="13">
    <location>
        <position position="319"/>
    </location>
    <ligand>
        <name>Mg(2+)</name>
        <dbReference type="ChEBI" id="CHEBI:18420"/>
        <label>1</label>
    </ligand>
</feature>
<dbReference type="EMBL" id="MFEK01000006">
    <property type="protein sequence ID" value="OGE79196.1"/>
    <property type="molecule type" value="Genomic_DNA"/>
</dbReference>
<proteinExistence type="inferred from homology"/>
<accession>A0A1F5NNC8</accession>
<comment type="catalytic activity">
    <reaction evidence="12">
        <text>2 D-alanine + ATP = D-alanyl-D-alanine + ADP + phosphate + H(+)</text>
        <dbReference type="Rhea" id="RHEA:11224"/>
        <dbReference type="ChEBI" id="CHEBI:15378"/>
        <dbReference type="ChEBI" id="CHEBI:30616"/>
        <dbReference type="ChEBI" id="CHEBI:43474"/>
        <dbReference type="ChEBI" id="CHEBI:57416"/>
        <dbReference type="ChEBI" id="CHEBI:57822"/>
        <dbReference type="ChEBI" id="CHEBI:456216"/>
        <dbReference type="EC" id="6.3.2.4"/>
    </reaction>
</comment>
<evidence type="ECO:0000259" key="15">
    <source>
        <dbReference type="PROSITE" id="PS50975"/>
    </source>
</evidence>